<reference evidence="3" key="1">
    <citation type="submission" date="2016-11" db="UniProtKB">
        <authorList>
            <consortium name="WormBaseParasite"/>
        </authorList>
    </citation>
    <scope>IDENTIFICATION</scope>
</reference>
<feature type="region of interest" description="Disordered" evidence="1">
    <location>
        <begin position="24"/>
        <end position="141"/>
    </location>
</feature>
<protein>
    <submittedName>
        <fullName evidence="3">Uncharacterized protein</fullName>
    </submittedName>
</protein>
<evidence type="ECO:0000256" key="1">
    <source>
        <dbReference type="SAM" id="MobiDB-lite"/>
    </source>
</evidence>
<sequence>MVKVSYSDYSSEDEENDAFWQTLRDGHYSDNDSPLHKYGTTRIRKIDSENSEEERELRREKRKLRKDARRLAQRERELRERERRLMESIAKKRKSKQKFAKNKTQEVYQWSDNCNDENEVADSTDTEVESDGRNWNAEKSQ</sequence>
<evidence type="ECO:0000313" key="2">
    <source>
        <dbReference type="Proteomes" id="UP000095283"/>
    </source>
</evidence>
<keyword evidence="2" id="KW-1185">Reference proteome</keyword>
<proteinExistence type="predicted"/>
<dbReference type="AlphaFoldDB" id="A0A1I7XC57"/>
<feature type="compositionally biased region" description="Basic and acidic residues" evidence="1">
    <location>
        <begin position="24"/>
        <end position="35"/>
    </location>
</feature>
<organism evidence="2 3">
    <name type="scientific">Heterorhabditis bacteriophora</name>
    <name type="common">Entomopathogenic nematode worm</name>
    <dbReference type="NCBI Taxonomy" id="37862"/>
    <lineage>
        <taxon>Eukaryota</taxon>
        <taxon>Metazoa</taxon>
        <taxon>Ecdysozoa</taxon>
        <taxon>Nematoda</taxon>
        <taxon>Chromadorea</taxon>
        <taxon>Rhabditida</taxon>
        <taxon>Rhabditina</taxon>
        <taxon>Rhabditomorpha</taxon>
        <taxon>Strongyloidea</taxon>
        <taxon>Heterorhabditidae</taxon>
        <taxon>Heterorhabditis</taxon>
    </lineage>
</organism>
<name>A0A1I7XC57_HETBA</name>
<feature type="compositionally biased region" description="Basic residues" evidence="1">
    <location>
        <begin position="91"/>
        <end position="101"/>
    </location>
</feature>
<feature type="compositionally biased region" description="Acidic residues" evidence="1">
    <location>
        <begin position="114"/>
        <end position="129"/>
    </location>
</feature>
<accession>A0A1I7XC57</accession>
<dbReference type="Proteomes" id="UP000095283">
    <property type="component" value="Unplaced"/>
</dbReference>
<dbReference type="WBParaSite" id="Hba_15274">
    <property type="protein sequence ID" value="Hba_15274"/>
    <property type="gene ID" value="Hba_15274"/>
</dbReference>
<feature type="compositionally biased region" description="Basic and acidic residues" evidence="1">
    <location>
        <begin position="69"/>
        <end position="90"/>
    </location>
</feature>
<evidence type="ECO:0000313" key="3">
    <source>
        <dbReference type="WBParaSite" id="Hba_15274"/>
    </source>
</evidence>